<protein>
    <submittedName>
        <fullName evidence="7">Uncharacterized protein</fullName>
    </submittedName>
</protein>
<reference evidence="7 8" key="1">
    <citation type="journal article" date="2023" name="Nat. Commun.">
        <title>Origin of minicircular mitochondrial genomes in red algae.</title>
        <authorList>
            <person name="Lee Y."/>
            <person name="Cho C.H."/>
            <person name="Lee Y.M."/>
            <person name="Park S.I."/>
            <person name="Yang J.H."/>
            <person name="West J.A."/>
            <person name="Bhattacharya D."/>
            <person name="Yoon H.S."/>
        </authorList>
    </citation>
    <scope>NUCLEOTIDE SEQUENCE [LARGE SCALE GENOMIC DNA]</scope>
    <source>
        <strain evidence="7 8">CCMP1338</strain>
        <tissue evidence="7">Whole cell</tissue>
    </source>
</reference>
<keyword evidence="8" id="KW-1185">Reference proteome</keyword>
<evidence type="ECO:0000256" key="4">
    <source>
        <dbReference type="ARBA" id="ARBA00022840"/>
    </source>
</evidence>
<dbReference type="InterPro" id="IPR045851">
    <property type="entry name" value="AMP-bd_C_sf"/>
</dbReference>
<evidence type="ECO:0000259" key="6">
    <source>
        <dbReference type="Pfam" id="PF13193"/>
    </source>
</evidence>
<dbReference type="Gene3D" id="3.30.300.30">
    <property type="match status" value="1"/>
</dbReference>
<evidence type="ECO:0000256" key="3">
    <source>
        <dbReference type="ARBA" id="ARBA00022741"/>
    </source>
</evidence>
<proteinExistence type="inferred from homology"/>
<evidence type="ECO:0000256" key="1">
    <source>
        <dbReference type="ARBA" id="ARBA00006432"/>
    </source>
</evidence>
<organism evidence="7 8">
    <name type="scientific">Rhodosorus marinus</name>
    <dbReference type="NCBI Taxonomy" id="101924"/>
    <lineage>
        <taxon>Eukaryota</taxon>
        <taxon>Rhodophyta</taxon>
        <taxon>Stylonematophyceae</taxon>
        <taxon>Stylonematales</taxon>
        <taxon>Stylonemataceae</taxon>
        <taxon>Rhodosorus</taxon>
    </lineage>
</organism>
<dbReference type="EMBL" id="JAMWBK010000013">
    <property type="protein sequence ID" value="KAJ8900856.1"/>
    <property type="molecule type" value="Genomic_DNA"/>
</dbReference>
<evidence type="ECO:0000313" key="7">
    <source>
        <dbReference type="EMBL" id="KAJ8900856.1"/>
    </source>
</evidence>
<comment type="caution">
    <text evidence="7">The sequence shown here is derived from an EMBL/GenBank/DDBJ whole genome shotgun (WGS) entry which is preliminary data.</text>
</comment>
<dbReference type="Pfam" id="PF00501">
    <property type="entry name" value="AMP-binding"/>
    <property type="match status" value="1"/>
</dbReference>
<dbReference type="Proteomes" id="UP001157974">
    <property type="component" value="Unassembled WGS sequence"/>
</dbReference>
<dbReference type="GO" id="GO:0005524">
    <property type="term" value="F:ATP binding"/>
    <property type="evidence" value="ECO:0007669"/>
    <property type="project" value="UniProtKB-KW"/>
</dbReference>
<evidence type="ECO:0000259" key="5">
    <source>
        <dbReference type="Pfam" id="PF00501"/>
    </source>
</evidence>
<evidence type="ECO:0000313" key="8">
    <source>
        <dbReference type="Proteomes" id="UP001157974"/>
    </source>
</evidence>
<dbReference type="InterPro" id="IPR020845">
    <property type="entry name" value="AMP-binding_CS"/>
</dbReference>
<dbReference type="GO" id="GO:0006631">
    <property type="term" value="P:fatty acid metabolic process"/>
    <property type="evidence" value="ECO:0007669"/>
    <property type="project" value="TreeGrafter"/>
</dbReference>
<dbReference type="PROSITE" id="PS00455">
    <property type="entry name" value="AMP_BINDING"/>
    <property type="match status" value="1"/>
</dbReference>
<keyword evidence="4" id="KW-0067">ATP-binding</keyword>
<dbReference type="Gene3D" id="3.40.50.12780">
    <property type="entry name" value="N-terminal domain of ligase-like"/>
    <property type="match status" value="1"/>
</dbReference>
<evidence type="ECO:0000256" key="2">
    <source>
        <dbReference type="ARBA" id="ARBA00022598"/>
    </source>
</evidence>
<dbReference type="SUPFAM" id="SSF56801">
    <property type="entry name" value="Acetyl-CoA synthetase-like"/>
    <property type="match status" value="1"/>
</dbReference>
<dbReference type="InterPro" id="IPR000873">
    <property type="entry name" value="AMP-dep_synth/lig_dom"/>
</dbReference>
<sequence>MGGYEVPVLTVLNDLLKDGAGTALTEITAEGSESWSYSKLKAEVERMQKSMVEAGLSNGDVVSLILVNSLEFVAVFLATTALGAVVAPLNATYTEEEFSFYLEDAGARVVVVTPSGFPENAVRAAKGLGKPIWRVGRENSSVTFASDPEVPIASSDTTGSSPETTCLFLHTSGTTSRPKGVPLTHKNLCASIMNICTVYELAASDVTELVMPLFHVHGLMGCLLSTLASGGEVIIPTGGKFSASNFWPVANARNMTWYTAVPTIHQILLARYTDEQTIPNLRFIRSCSASLAPAVLEDLEKKFGAKVLEAYAMTEASHMMTSNPLKGERRPGSVGVGGKNVEVGILSDDDELVPVGAIGEVCVRGANVTKGYLNNPEANKVAYAGGWFHTGDQGMLSEDGYLTLTGRIKELINRGGEKISPLEVDAALLAHEAVAEAISFAAPDEKYGEEVNAAIVLKPGAEQPSQEAFKEFCAGRLATFKIPKKFFFDTSLPKTATGKIQRRFVAAHFLK</sequence>
<dbReference type="PANTHER" id="PTHR43201">
    <property type="entry name" value="ACYL-COA SYNTHETASE"/>
    <property type="match status" value="1"/>
</dbReference>
<dbReference type="CDD" id="cd05926">
    <property type="entry name" value="FACL_fum10p_like"/>
    <property type="match status" value="1"/>
</dbReference>
<comment type="similarity">
    <text evidence="1">Belongs to the ATP-dependent AMP-binding enzyme family.</text>
</comment>
<accession>A0AAV8UHB2</accession>
<feature type="domain" description="AMP-dependent synthetase/ligase" evidence="5">
    <location>
        <begin position="26"/>
        <end position="373"/>
    </location>
</feature>
<dbReference type="InterPro" id="IPR042099">
    <property type="entry name" value="ANL_N_sf"/>
</dbReference>
<feature type="domain" description="AMP-binding enzyme C-terminal" evidence="6">
    <location>
        <begin position="423"/>
        <end position="499"/>
    </location>
</feature>
<name>A0AAV8UHB2_9RHOD</name>
<dbReference type="InterPro" id="IPR025110">
    <property type="entry name" value="AMP-bd_C"/>
</dbReference>
<dbReference type="GO" id="GO:0031956">
    <property type="term" value="F:medium-chain fatty acid-CoA ligase activity"/>
    <property type="evidence" value="ECO:0007669"/>
    <property type="project" value="TreeGrafter"/>
</dbReference>
<dbReference type="InterPro" id="IPR045310">
    <property type="entry name" value="Pcs60-like"/>
</dbReference>
<gene>
    <name evidence="7" type="ORF">NDN08_000155</name>
</gene>
<dbReference type="AlphaFoldDB" id="A0AAV8UHB2"/>
<keyword evidence="2" id="KW-0436">Ligase</keyword>
<keyword evidence="3" id="KW-0547">Nucleotide-binding</keyword>
<dbReference type="PANTHER" id="PTHR43201:SF5">
    <property type="entry name" value="MEDIUM-CHAIN ACYL-COA LIGASE ACSF2, MITOCHONDRIAL"/>
    <property type="match status" value="1"/>
</dbReference>
<dbReference type="Pfam" id="PF13193">
    <property type="entry name" value="AMP-binding_C"/>
    <property type="match status" value="1"/>
</dbReference>